<dbReference type="EMBL" id="LGTK01000005">
    <property type="protein sequence ID" value="KPH77902.1"/>
    <property type="molecule type" value="Genomic_DNA"/>
</dbReference>
<dbReference type="InterPro" id="IPR036291">
    <property type="entry name" value="NAD(P)-bd_dom_sf"/>
</dbReference>
<feature type="domain" description="Gfo/Idh/MocA-like oxidoreductase N-terminal" evidence="3">
    <location>
        <begin position="5"/>
        <end position="125"/>
    </location>
</feature>
<feature type="domain" description="Gfo/Idh/MocA-like oxidoreductase C-terminal" evidence="4">
    <location>
        <begin position="137"/>
        <end position="334"/>
    </location>
</feature>
<name>A0ABR5MMM9_9BACI</name>
<gene>
    <name evidence="5" type="ORF">AFL42_02830</name>
</gene>
<sequence>MTKEIRIASIGVGTLGFLHASNIQHRVPNARIEKVAATREESAKRAADKLGIQNWTTSLSEVFEDDNVDAVVITTPNYTHADLIKRAAESGKHIFVEKPITKTIEEAHEVIEIINRNNVICQVGFMRRFDPTYQEAKRRIEQGDIGQPIYFKAVGRDPGSPPESYVKTSGSIFHDFTIHDFDAARYLMDSEIHSIRSVGKVLMDEYLKKYNDYDQAHSLITFESGAFGDIESSRNAGYGYDIRSEVIGTEGTIQLGSLRNQDVQFLSLNGNNSSEIVPEYQTRFRESFMKEMEYFVGVLNNENEPVNTAVSALRSLEVAASAVESCEKDQEIEVRRKVFEAMK</sequence>
<dbReference type="PANTHER" id="PTHR42840:SF3">
    <property type="entry name" value="BINDING ROSSMANN FOLD OXIDOREDUCTASE, PUTATIVE (AFU_ORTHOLOGUE AFUA_2G10240)-RELATED"/>
    <property type="match status" value="1"/>
</dbReference>
<dbReference type="SUPFAM" id="SSF55347">
    <property type="entry name" value="Glyceraldehyde-3-phosphate dehydrogenase-like, C-terminal domain"/>
    <property type="match status" value="1"/>
</dbReference>
<evidence type="ECO:0000259" key="4">
    <source>
        <dbReference type="Pfam" id="PF02894"/>
    </source>
</evidence>
<evidence type="ECO:0000313" key="6">
    <source>
        <dbReference type="Proteomes" id="UP000037854"/>
    </source>
</evidence>
<dbReference type="Gene3D" id="3.40.50.720">
    <property type="entry name" value="NAD(P)-binding Rossmann-like Domain"/>
    <property type="match status" value="1"/>
</dbReference>
<evidence type="ECO:0000259" key="3">
    <source>
        <dbReference type="Pfam" id="PF01408"/>
    </source>
</evidence>
<keyword evidence="6" id="KW-1185">Reference proteome</keyword>
<dbReference type="Proteomes" id="UP000037854">
    <property type="component" value="Unassembled WGS sequence"/>
</dbReference>
<dbReference type="Pfam" id="PF01408">
    <property type="entry name" value="GFO_IDH_MocA"/>
    <property type="match status" value="1"/>
</dbReference>
<dbReference type="SUPFAM" id="SSF51735">
    <property type="entry name" value="NAD(P)-binding Rossmann-fold domains"/>
    <property type="match status" value="1"/>
</dbReference>
<comment type="caution">
    <text evidence="5">The sequence shown here is derived from an EMBL/GenBank/DDBJ whole genome shotgun (WGS) entry which is preliminary data.</text>
</comment>
<dbReference type="PANTHER" id="PTHR42840">
    <property type="entry name" value="NAD(P)-BINDING ROSSMANN-FOLD SUPERFAMILY PROTEIN-RELATED"/>
    <property type="match status" value="1"/>
</dbReference>
<comment type="similarity">
    <text evidence="1">Belongs to the Gfo/Idh/MocA family.</text>
</comment>
<dbReference type="Pfam" id="PF02894">
    <property type="entry name" value="GFO_IDH_MocA_C"/>
    <property type="match status" value="1"/>
</dbReference>
<keyword evidence="2" id="KW-0560">Oxidoreductase</keyword>
<dbReference type="RefSeq" id="WP_060667783.1">
    <property type="nucleotide sequence ID" value="NZ_JARTGE010000060.1"/>
</dbReference>
<evidence type="ECO:0000256" key="1">
    <source>
        <dbReference type="ARBA" id="ARBA00010928"/>
    </source>
</evidence>
<organism evidence="5 6">
    <name type="scientific">Oceanobacillus caeni</name>
    <dbReference type="NCBI Taxonomy" id="405946"/>
    <lineage>
        <taxon>Bacteria</taxon>
        <taxon>Bacillati</taxon>
        <taxon>Bacillota</taxon>
        <taxon>Bacilli</taxon>
        <taxon>Bacillales</taxon>
        <taxon>Bacillaceae</taxon>
        <taxon>Oceanobacillus</taxon>
    </lineage>
</organism>
<protein>
    <recommendedName>
        <fullName evidence="7">Oxidoreductase</fullName>
    </recommendedName>
</protein>
<evidence type="ECO:0008006" key="7">
    <source>
        <dbReference type="Google" id="ProtNLM"/>
    </source>
</evidence>
<proteinExistence type="inferred from homology"/>
<evidence type="ECO:0000313" key="5">
    <source>
        <dbReference type="EMBL" id="KPH77902.1"/>
    </source>
</evidence>
<dbReference type="InterPro" id="IPR004104">
    <property type="entry name" value="Gfo/Idh/MocA-like_OxRdtase_C"/>
</dbReference>
<reference evidence="5 6" key="1">
    <citation type="submission" date="2015-07" db="EMBL/GenBank/DDBJ databases">
        <title>High-quality draft genome sequence of Oceanobacillus caeni HM6, a bacillus isolated from a human feces.</title>
        <authorList>
            <person name="Kumar J."/>
            <person name="Verma M.K."/>
            <person name="Pandey R."/>
            <person name="Bhambi M."/>
            <person name="Chauhan N."/>
        </authorList>
    </citation>
    <scope>NUCLEOTIDE SEQUENCE [LARGE SCALE GENOMIC DNA]</scope>
    <source>
        <strain evidence="5 6">HM6</strain>
    </source>
</reference>
<accession>A0ABR5MMM9</accession>
<dbReference type="Gene3D" id="3.30.360.10">
    <property type="entry name" value="Dihydrodipicolinate Reductase, domain 2"/>
    <property type="match status" value="1"/>
</dbReference>
<evidence type="ECO:0000256" key="2">
    <source>
        <dbReference type="ARBA" id="ARBA00023002"/>
    </source>
</evidence>
<dbReference type="InterPro" id="IPR000683">
    <property type="entry name" value="Gfo/Idh/MocA-like_OxRdtase_N"/>
</dbReference>